<protein>
    <submittedName>
        <fullName evidence="2">Uncharacterized protein</fullName>
    </submittedName>
</protein>
<name>A0AA36G5U8_9BILA</name>
<keyword evidence="1" id="KW-1133">Transmembrane helix</keyword>
<reference evidence="2" key="1">
    <citation type="submission" date="2023-06" db="EMBL/GenBank/DDBJ databases">
        <authorList>
            <person name="Delattre M."/>
        </authorList>
    </citation>
    <scope>NUCLEOTIDE SEQUENCE</scope>
    <source>
        <strain evidence="2">AF72</strain>
    </source>
</reference>
<dbReference type="AlphaFoldDB" id="A0AA36G5U8"/>
<evidence type="ECO:0000256" key="1">
    <source>
        <dbReference type="SAM" id="Phobius"/>
    </source>
</evidence>
<gene>
    <name evidence="2" type="ORF">MSPICULIGERA_LOCUS18700</name>
</gene>
<sequence>MRVITEWMGMQEMQPNGMTSITGSVDSAKYPAALMAISAPGHKTEPRLIDSLDGPDLWMLNLVFIMSLGFQIFIVELLEVVFISMDSADFPAPLVPLPSIVQLQLRNEVGQ</sequence>
<keyword evidence="1" id="KW-0812">Transmembrane</keyword>
<organism evidence="2 3">
    <name type="scientific">Mesorhabditis spiculigera</name>
    <dbReference type="NCBI Taxonomy" id="96644"/>
    <lineage>
        <taxon>Eukaryota</taxon>
        <taxon>Metazoa</taxon>
        <taxon>Ecdysozoa</taxon>
        <taxon>Nematoda</taxon>
        <taxon>Chromadorea</taxon>
        <taxon>Rhabditida</taxon>
        <taxon>Rhabditina</taxon>
        <taxon>Rhabditomorpha</taxon>
        <taxon>Rhabditoidea</taxon>
        <taxon>Rhabditidae</taxon>
        <taxon>Mesorhabditinae</taxon>
        <taxon>Mesorhabditis</taxon>
    </lineage>
</organism>
<evidence type="ECO:0000313" key="3">
    <source>
        <dbReference type="Proteomes" id="UP001177023"/>
    </source>
</evidence>
<feature type="transmembrane region" description="Helical" evidence="1">
    <location>
        <begin position="57"/>
        <end position="78"/>
    </location>
</feature>
<feature type="non-terminal residue" evidence="2">
    <location>
        <position position="1"/>
    </location>
</feature>
<comment type="caution">
    <text evidence="2">The sequence shown here is derived from an EMBL/GenBank/DDBJ whole genome shotgun (WGS) entry which is preliminary data.</text>
</comment>
<keyword evidence="3" id="KW-1185">Reference proteome</keyword>
<keyword evidence="1" id="KW-0472">Membrane</keyword>
<dbReference type="EMBL" id="CATQJA010002659">
    <property type="protein sequence ID" value="CAJ0580502.1"/>
    <property type="molecule type" value="Genomic_DNA"/>
</dbReference>
<dbReference type="Proteomes" id="UP001177023">
    <property type="component" value="Unassembled WGS sequence"/>
</dbReference>
<evidence type="ECO:0000313" key="2">
    <source>
        <dbReference type="EMBL" id="CAJ0580502.1"/>
    </source>
</evidence>
<proteinExistence type="predicted"/>
<accession>A0AA36G5U8</accession>